<dbReference type="PANTHER" id="PTHR42736:SF1">
    <property type="entry name" value="PROTEIN-GLUTAMINE GAMMA-GLUTAMYLTRANSFERASE"/>
    <property type="match status" value="1"/>
</dbReference>
<comment type="caution">
    <text evidence="3">The sequence shown here is derived from an EMBL/GenBank/DDBJ whole genome shotgun (WGS) entry which is preliminary data.</text>
</comment>
<accession>A0A429ZNZ7</accession>
<protein>
    <recommendedName>
        <fullName evidence="2">Transglutaminase-like domain-containing protein</fullName>
    </recommendedName>
</protein>
<dbReference type="Gene3D" id="3.10.620.30">
    <property type="match status" value="1"/>
</dbReference>
<feature type="transmembrane region" description="Helical" evidence="1">
    <location>
        <begin position="106"/>
        <end position="124"/>
    </location>
</feature>
<feature type="transmembrane region" description="Helical" evidence="1">
    <location>
        <begin position="5"/>
        <end position="24"/>
    </location>
</feature>
<dbReference type="Proteomes" id="UP000287239">
    <property type="component" value="Unassembled WGS sequence"/>
</dbReference>
<dbReference type="InterPro" id="IPR002931">
    <property type="entry name" value="Transglutaminase-like"/>
</dbReference>
<name>A0A429ZNZ7_9ENTE</name>
<feature type="transmembrane region" description="Helical" evidence="1">
    <location>
        <begin position="184"/>
        <end position="204"/>
    </location>
</feature>
<dbReference type="RefSeq" id="WP_126779738.1">
    <property type="nucleotide sequence ID" value="NZ_NGJU01000010.1"/>
</dbReference>
<dbReference type="SUPFAM" id="SSF54001">
    <property type="entry name" value="Cysteine proteinases"/>
    <property type="match status" value="1"/>
</dbReference>
<sequence>MFKDFILKASHSFLASLMLLTIVGPFTEANGLDSPWPYYSFIIIVALTLTIFRKKWLTVPLLLCSFFITVYYYFPFSNQVAKNWFQSLANELKNNISQVINGNASYFPELLALLIFLSISLLFLRLAINYHHWLTAFFFSLGYLLTLAAVNYTNVTPQLITLIGAALFFAYLEQMQDLPLKNFLLKSSISLISLIVIATLAWWIPVKQTALHTKVLKETNQLRRDLQAKDFYGILRRGRGGSIGQTGFGEDDSTLGGPIIPDESLVFTAKQSESHYWRVDSKNLYSGSGWSNTNYSSLTMTESPLILGDTYTNYLEDSLKVEISPERSIPYLPLPYGKVTWDVLNSETSLGFPEITYVPSTQRVNTKLFNYNAFSTVNYSYQLPDYSIADLQAASAFKQGEEAAYAQLPENLPERVRELAEELTKDSQSDYERVKRIETYLKLQGEFTYSLENAESVPDNRDYVDFFLFDSLIGYCEHFASAMVVLLRTIDIPTRWAKGFAPGTLVQEDSNGLKTYEIRNKDAHVWPEVFFEGIGWVPFEPTKSFNNPEQTNLLAAHNLCHNE</sequence>
<gene>
    <name evidence="3" type="ORF">CBF35_07640</name>
</gene>
<dbReference type="Pfam" id="PF11992">
    <property type="entry name" value="TgpA_N"/>
    <property type="match status" value="1"/>
</dbReference>
<dbReference type="EMBL" id="NGJU01000010">
    <property type="protein sequence ID" value="RST95422.1"/>
    <property type="molecule type" value="Genomic_DNA"/>
</dbReference>
<proteinExistence type="predicted"/>
<evidence type="ECO:0000313" key="3">
    <source>
        <dbReference type="EMBL" id="RST95422.1"/>
    </source>
</evidence>
<keyword evidence="1" id="KW-0472">Membrane</keyword>
<evidence type="ECO:0000313" key="4">
    <source>
        <dbReference type="Proteomes" id="UP000287239"/>
    </source>
</evidence>
<organism evidence="3 4">
    <name type="scientific">Vagococcus salmoninarum</name>
    <dbReference type="NCBI Taxonomy" id="2739"/>
    <lineage>
        <taxon>Bacteria</taxon>
        <taxon>Bacillati</taxon>
        <taxon>Bacillota</taxon>
        <taxon>Bacilli</taxon>
        <taxon>Lactobacillales</taxon>
        <taxon>Enterococcaceae</taxon>
        <taxon>Vagococcus</taxon>
    </lineage>
</organism>
<dbReference type="OrthoDB" id="9804872at2"/>
<dbReference type="AlphaFoldDB" id="A0A429ZNZ7"/>
<feature type="transmembrane region" description="Helical" evidence="1">
    <location>
        <begin position="36"/>
        <end position="52"/>
    </location>
</feature>
<dbReference type="InterPro" id="IPR021878">
    <property type="entry name" value="TgpA_N"/>
</dbReference>
<dbReference type="InterPro" id="IPR052901">
    <property type="entry name" value="Bact_TGase-like"/>
</dbReference>
<keyword evidence="4" id="KW-1185">Reference proteome</keyword>
<dbReference type="InterPro" id="IPR038765">
    <property type="entry name" value="Papain-like_cys_pep_sf"/>
</dbReference>
<dbReference type="Pfam" id="PF01841">
    <property type="entry name" value="Transglut_core"/>
    <property type="match status" value="1"/>
</dbReference>
<evidence type="ECO:0000259" key="2">
    <source>
        <dbReference type="SMART" id="SM00460"/>
    </source>
</evidence>
<feature type="transmembrane region" description="Helical" evidence="1">
    <location>
        <begin position="131"/>
        <end position="149"/>
    </location>
</feature>
<keyword evidence="1" id="KW-0812">Transmembrane</keyword>
<dbReference type="SMART" id="SM00460">
    <property type="entry name" value="TGc"/>
    <property type="match status" value="1"/>
</dbReference>
<reference evidence="3 4" key="1">
    <citation type="submission" date="2017-05" db="EMBL/GenBank/DDBJ databases">
        <title>Vagococcus spp. assemblies.</title>
        <authorList>
            <person name="Gulvik C.A."/>
        </authorList>
    </citation>
    <scope>NUCLEOTIDE SEQUENCE [LARGE SCALE GENOMIC DNA]</scope>
    <source>
        <strain evidence="3 4">NCFB 2777</strain>
    </source>
</reference>
<feature type="transmembrane region" description="Helical" evidence="1">
    <location>
        <begin position="155"/>
        <end position="172"/>
    </location>
</feature>
<evidence type="ECO:0000256" key="1">
    <source>
        <dbReference type="SAM" id="Phobius"/>
    </source>
</evidence>
<keyword evidence="1" id="KW-1133">Transmembrane helix</keyword>
<dbReference type="PANTHER" id="PTHR42736">
    <property type="entry name" value="PROTEIN-GLUTAMINE GAMMA-GLUTAMYLTRANSFERASE"/>
    <property type="match status" value="1"/>
</dbReference>
<feature type="transmembrane region" description="Helical" evidence="1">
    <location>
        <begin position="57"/>
        <end position="74"/>
    </location>
</feature>
<feature type="domain" description="Transglutaminase-like" evidence="2">
    <location>
        <begin position="468"/>
        <end position="543"/>
    </location>
</feature>
<dbReference type="GeneID" id="98568237"/>